<sequence length="148" mass="16057">MGFPDRIERTVEIARPPADVWAALTTADGLAAWFGETVTIDLRPGGAAEMSWSSGDVARMRVERVEEPSVFAFTWHINGLPEDDPRRTYVEFTLEELTLEEAGPGTRLTVVESGFGQLPDDAHAKAFGGNTEGWASELGELVAHLDAA</sequence>
<dbReference type="Proteomes" id="UP000694300">
    <property type="component" value="Unassembled WGS sequence"/>
</dbReference>
<reference evidence="2 3" key="1">
    <citation type="submission" date="2020-11" db="EMBL/GenBank/DDBJ databases">
        <title>Pseudonocardia abyssalis sp. nov. and Pseudonocardia oceani sp. nov., description and phylogenomic analysis of two novel actinomycetes isolated from the deep Southern Ocean.</title>
        <authorList>
            <person name="Parra J."/>
        </authorList>
    </citation>
    <scope>NUCLEOTIDE SEQUENCE [LARGE SCALE GENOMIC DNA]</scope>
    <source>
        <strain evidence="3">KRD185</strain>
    </source>
</reference>
<name>A0ABS6UEM4_9PSEU</name>
<gene>
    <name evidence="2" type="ORF">I4I82_23890</name>
</gene>
<evidence type="ECO:0000259" key="1">
    <source>
        <dbReference type="Pfam" id="PF08327"/>
    </source>
</evidence>
<comment type="caution">
    <text evidence="2">The sequence shown here is derived from an EMBL/GenBank/DDBJ whole genome shotgun (WGS) entry which is preliminary data.</text>
</comment>
<proteinExistence type="predicted"/>
<evidence type="ECO:0000313" key="3">
    <source>
        <dbReference type="Proteomes" id="UP000694300"/>
    </source>
</evidence>
<dbReference type="EMBL" id="JADQDF010000001">
    <property type="protein sequence ID" value="MBW0130689.1"/>
    <property type="molecule type" value="Genomic_DNA"/>
</dbReference>
<organism evidence="2 3">
    <name type="scientific">Pseudonocardia oceani</name>
    <dbReference type="NCBI Taxonomy" id="2792013"/>
    <lineage>
        <taxon>Bacteria</taxon>
        <taxon>Bacillati</taxon>
        <taxon>Actinomycetota</taxon>
        <taxon>Actinomycetes</taxon>
        <taxon>Pseudonocardiales</taxon>
        <taxon>Pseudonocardiaceae</taxon>
        <taxon>Pseudonocardia</taxon>
    </lineage>
</organism>
<evidence type="ECO:0000313" key="2">
    <source>
        <dbReference type="EMBL" id="MBW0130689.1"/>
    </source>
</evidence>
<keyword evidence="3" id="KW-1185">Reference proteome</keyword>
<dbReference type="InterPro" id="IPR013538">
    <property type="entry name" value="ASHA1/2-like_C"/>
</dbReference>
<accession>A0ABS6UEM4</accession>
<dbReference type="Pfam" id="PF08327">
    <property type="entry name" value="AHSA1"/>
    <property type="match status" value="1"/>
</dbReference>
<feature type="domain" description="Activator of Hsp90 ATPase homologue 1/2-like C-terminal" evidence="1">
    <location>
        <begin position="16"/>
        <end position="145"/>
    </location>
</feature>
<protein>
    <submittedName>
        <fullName evidence="2">SRPBCC domain-containing protein</fullName>
    </submittedName>
</protein>
<dbReference type="RefSeq" id="WP_218593666.1">
    <property type="nucleotide sequence ID" value="NZ_JADQDE010000329.1"/>
</dbReference>